<comment type="caution">
    <text evidence="1">The sequence shown here is derived from an EMBL/GenBank/DDBJ whole genome shotgun (WGS) entry which is preliminary data.</text>
</comment>
<proteinExistence type="predicted"/>
<evidence type="ECO:0000313" key="1">
    <source>
        <dbReference type="EMBL" id="RZU41244.1"/>
    </source>
</evidence>
<organism evidence="1 2">
    <name type="scientific">Edaphobacter modestus</name>
    <dbReference type="NCBI Taxonomy" id="388466"/>
    <lineage>
        <taxon>Bacteria</taxon>
        <taxon>Pseudomonadati</taxon>
        <taxon>Acidobacteriota</taxon>
        <taxon>Terriglobia</taxon>
        <taxon>Terriglobales</taxon>
        <taxon>Acidobacteriaceae</taxon>
        <taxon>Edaphobacter</taxon>
    </lineage>
</organism>
<dbReference type="AlphaFoldDB" id="A0A4Q7YV78"/>
<reference evidence="1 2" key="1">
    <citation type="submission" date="2019-02" db="EMBL/GenBank/DDBJ databases">
        <title>Genomic Encyclopedia of Archaeal and Bacterial Type Strains, Phase II (KMG-II): from individual species to whole genera.</title>
        <authorList>
            <person name="Goeker M."/>
        </authorList>
    </citation>
    <scope>NUCLEOTIDE SEQUENCE [LARGE SCALE GENOMIC DNA]</scope>
    <source>
        <strain evidence="1 2">DSM 18101</strain>
    </source>
</reference>
<dbReference type="PROSITE" id="PS51257">
    <property type="entry name" value="PROKAR_LIPOPROTEIN"/>
    <property type="match status" value="1"/>
</dbReference>
<dbReference type="InterPro" id="IPR013320">
    <property type="entry name" value="ConA-like_dom_sf"/>
</dbReference>
<name>A0A4Q7YV78_9BACT</name>
<gene>
    <name evidence="1" type="ORF">BDD14_2751</name>
</gene>
<dbReference type="SUPFAM" id="SSF49899">
    <property type="entry name" value="Concanavalin A-like lectins/glucanases"/>
    <property type="match status" value="1"/>
</dbReference>
<dbReference type="Gene3D" id="2.60.120.200">
    <property type="match status" value="1"/>
</dbReference>
<evidence type="ECO:0000313" key="2">
    <source>
        <dbReference type="Proteomes" id="UP000292958"/>
    </source>
</evidence>
<dbReference type="EMBL" id="SHKW01000001">
    <property type="protein sequence ID" value="RZU41244.1"/>
    <property type="molecule type" value="Genomic_DNA"/>
</dbReference>
<accession>A0A4Q7YV78</accession>
<dbReference type="Proteomes" id="UP000292958">
    <property type="component" value="Unassembled WGS sequence"/>
</dbReference>
<protein>
    <submittedName>
        <fullName evidence="1">Uncharacterized protein</fullName>
    </submittedName>
</protein>
<sequence length="373" mass="40950">MRNPFLRIRGCDRDLTGGGLCLTLALVLACCLALNGCHTQRTDATPTIEFTKIPPAAEGGRERMGTIAGRISGARPGQQIVLYVRSGPWWVQPRVETPFTPIQHDSTWSAEIHLGYEYAALLVDPDYHPPATMDVYPASGGSVIAVKTVKGEGSLPPLPTKTLHFSGYDWNVRMTSAARGGVDNLYDADNAWVDSHGALHLRVTKKDGKWTCAFVAQTRSLGYGTYVFTVHDVSQLEPAVVLSAHTYDLSGGEQHYRELDVEMGRWGNAGNPANLRYTIVPLYVPGNTVSFSEPPGVFTHSMLWEPGRVTFKTFRGSSAGRSVARPFREHVFTSGVPSPGQELFTFMFYVVPSDKSPVTRDNELVVDKFAYLP</sequence>
<keyword evidence="2" id="KW-1185">Reference proteome</keyword>